<dbReference type="GO" id="GO:0042910">
    <property type="term" value="F:xenobiotic transmembrane transporter activity"/>
    <property type="evidence" value="ECO:0007669"/>
    <property type="project" value="InterPro"/>
</dbReference>
<keyword evidence="7" id="KW-1003">Cell membrane</keyword>
<evidence type="ECO:0000256" key="8">
    <source>
        <dbReference type="ARBA" id="ARBA00022692"/>
    </source>
</evidence>
<evidence type="ECO:0000313" key="15">
    <source>
        <dbReference type="EMBL" id="RGC47666.1"/>
    </source>
</evidence>
<evidence type="ECO:0000256" key="13">
    <source>
        <dbReference type="SAM" id="Phobius"/>
    </source>
</evidence>
<dbReference type="Pfam" id="PF01554">
    <property type="entry name" value="MatE"/>
    <property type="match status" value="2"/>
</dbReference>
<dbReference type="EMBL" id="QVEP01000006">
    <property type="protein sequence ID" value="RGB81307.1"/>
    <property type="molecule type" value="Genomic_DNA"/>
</dbReference>
<dbReference type="Proteomes" id="UP000261231">
    <property type="component" value="Unassembled WGS sequence"/>
</dbReference>
<feature type="transmembrane region" description="Helical" evidence="13">
    <location>
        <begin position="322"/>
        <end position="346"/>
    </location>
</feature>
<evidence type="ECO:0000256" key="5">
    <source>
        <dbReference type="ARBA" id="ARBA00022448"/>
    </source>
</evidence>
<evidence type="ECO:0000256" key="6">
    <source>
        <dbReference type="ARBA" id="ARBA00022449"/>
    </source>
</evidence>
<feature type="transmembrane region" description="Helical" evidence="13">
    <location>
        <begin position="358"/>
        <end position="378"/>
    </location>
</feature>
<keyword evidence="9 13" id="KW-1133">Transmembrane helix</keyword>
<keyword evidence="17" id="KW-1185">Reference proteome</keyword>
<feature type="transmembrane region" description="Helical" evidence="13">
    <location>
        <begin position="134"/>
        <end position="155"/>
    </location>
</feature>
<feature type="transmembrane region" description="Helical" evidence="13">
    <location>
        <begin position="55"/>
        <end position="78"/>
    </location>
</feature>
<dbReference type="GO" id="GO:0006811">
    <property type="term" value="P:monoatomic ion transport"/>
    <property type="evidence" value="ECO:0007669"/>
    <property type="project" value="UniProtKB-KW"/>
</dbReference>
<keyword evidence="5" id="KW-0813">Transport</keyword>
<accession>A0A3E2XMC5</accession>
<dbReference type="InterPro" id="IPR048279">
    <property type="entry name" value="MdtK-like"/>
</dbReference>
<name>A0A3E2XMC5_9FIRM</name>
<proteinExistence type="inferred from homology"/>
<evidence type="ECO:0000256" key="2">
    <source>
        <dbReference type="ARBA" id="ARBA00004651"/>
    </source>
</evidence>
<evidence type="ECO:0000256" key="4">
    <source>
        <dbReference type="ARBA" id="ARBA00020268"/>
    </source>
</evidence>
<dbReference type="GO" id="GO:0005886">
    <property type="term" value="C:plasma membrane"/>
    <property type="evidence" value="ECO:0007669"/>
    <property type="project" value="UniProtKB-SubCell"/>
</dbReference>
<comment type="similarity">
    <text evidence="3">Belongs to the multi antimicrobial extrusion (MATE) (TC 2.A.66.1) family.</text>
</comment>
<feature type="transmembrane region" description="Helical" evidence="13">
    <location>
        <begin position="196"/>
        <end position="217"/>
    </location>
</feature>
<evidence type="ECO:0000256" key="3">
    <source>
        <dbReference type="ARBA" id="ARBA00010199"/>
    </source>
</evidence>
<evidence type="ECO:0000313" key="16">
    <source>
        <dbReference type="Proteomes" id="UP000260773"/>
    </source>
</evidence>
<organism evidence="15 17">
    <name type="scientific">Coprococcus catus</name>
    <dbReference type="NCBI Taxonomy" id="116085"/>
    <lineage>
        <taxon>Bacteria</taxon>
        <taxon>Bacillati</taxon>
        <taxon>Bacillota</taxon>
        <taxon>Clostridia</taxon>
        <taxon>Lachnospirales</taxon>
        <taxon>Lachnospiraceae</taxon>
        <taxon>Coprococcus</taxon>
    </lineage>
</organism>
<keyword evidence="11 13" id="KW-0472">Membrane</keyword>
<comment type="caution">
    <text evidence="15">The sequence shown here is derived from an EMBL/GenBank/DDBJ whole genome shotgun (WGS) entry which is preliminary data.</text>
</comment>
<protein>
    <recommendedName>
        <fullName evidence="4">Probable multidrug resistance protein NorM</fullName>
    </recommendedName>
    <alternativeName>
        <fullName evidence="12">Multidrug-efflux transporter</fullName>
    </alternativeName>
</protein>
<evidence type="ECO:0000256" key="9">
    <source>
        <dbReference type="ARBA" id="ARBA00022989"/>
    </source>
</evidence>
<comment type="function">
    <text evidence="1">Multidrug efflux pump.</text>
</comment>
<evidence type="ECO:0000256" key="7">
    <source>
        <dbReference type="ARBA" id="ARBA00022475"/>
    </source>
</evidence>
<sequence>MSRNATKDLTTGSPMKLILGFGIPLLFGMLFQQFYNMMDTIIVGKFLGVSALASVGATGSINFMIIGFCMGVCNGFAIPVAQRFGAKDEHGMRKFVANSVWLSIIFAVVMAVLVCVFCRQILELMNTPEDIIDGSYSYIFVIFLGIPATYMYNLLSGIMRSLGDSKTPLYLLIFSSILNIILDLLSIIVLKMGVAGAAWATVIAQAVSGFCCLGVIWKKFPILHVQREEWQPDKLCILNLCNMGIPMGLQYSITAIGSVIIQAAVNSLGSVAVASVAAAVKINMFLCCPYDAMGSTMATYAGQNVGAGKFDRLKQGEKSCTLLGLVYGIAAFIFILLFGKYLALLFVDASEKVIINQAHLFLMCNSAFYFSLALVNIFRFTIQGMGFSRLAILAGVCEMIGRTVVAFVFVPIFGYPAVCFASPVAWILADCFLVPAFFFCVRSLEKRAALEDRQAVLEDKQEDKN</sequence>
<dbReference type="EMBL" id="QVFD01000006">
    <property type="protein sequence ID" value="RGC47666.1"/>
    <property type="molecule type" value="Genomic_DNA"/>
</dbReference>
<dbReference type="Proteomes" id="UP000260773">
    <property type="component" value="Unassembled WGS sequence"/>
</dbReference>
<reference evidence="16 17" key="1">
    <citation type="submission" date="2018-08" db="EMBL/GenBank/DDBJ databases">
        <title>A genome reference for cultivated species of the human gut microbiota.</title>
        <authorList>
            <person name="Zou Y."/>
            <person name="Xue W."/>
            <person name="Luo G."/>
        </authorList>
    </citation>
    <scope>NUCLEOTIDE SEQUENCE [LARGE SCALE GENOMIC DNA]</scope>
    <source>
        <strain evidence="14 16">AF45-17</strain>
        <strain evidence="15 17">AM28-39</strain>
    </source>
</reference>
<feature type="transmembrane region" description="Helical" evidence="13">
    <location>
        <begin position="17"/>
        <end position="35"/>
    </location>
</feature>
<evidence type="ECO:0000256" key="1">
    <source>
        <dbReference type="ARBA" id="ARBA00003408"/>
    </source>
</evidence>
<evidence type="ECO:0000256" key="10">
    <source>
        <dbReference type="ARBA" id="ARBA00023065"/>
    </source>
</evidence>
<feature type="transmembrane region" description="Helical" evidence="13">
    <location>
        <begin position="167"/>
        <end position="190"/>
    </location>
</feature>
<comment type="subcellular location">
    <subcellularLocation>
        <location evidence="2">Cell membrane</location>
        <topology evidence="2">Multi-pass membrane protein</topology>
    </subcellularLocation>
</comment>
<evidence type="ECO:0000313" key="14">
    <source>
        <dbReference type="EMBL" id="RGB81307.1"/>
    </source>
</evidence>
<dbReference type="InterPro" id="IPR050222">
    <property type="entry name" value="MATE_MdtK"/>
</dbReference>
<dbReference type="RefSeq" id="WP_015513630.1">
    <property type="nucleotide sequence ID" value="NZ_LR698973.1"/>
</dbReference>
<feature type="transmembrane region" description="Helical" evidence="13">
    <location>
        <begin position="99"/>
        <end position="122"/>
    </location>
</feature>
<keyword evidence="10" id="KW-0406">Ion transport</keyword>
<dbReference type="OrthoDB" id="9776324at2"/>
<evidence type="ECO:0000256" key="12">
    <source>
        <dbReference type="ARBA" id="ARBA00031636"/>
    </source>
</evidence>
<dbReference type="PANTHER" id="PTHR43298">
    <property type="entry name" value="MULTIDRUG RESISTANCE PROTEIN NORM-RELATED"/>
    <property type="match status" value="1"/>
</dbReference>
<evidence type="ECO:0000256" key="11">
    <source>
        <dbReference type="ARBA" id="ARBA00023136"/>
    </source>
</evidence>
<feature type="transmembrane region" description="Helical" evidence="13">
    <location>
        <begin position="390"/>
        <end position="414"/>
    </location>
</feature>
<dbReference type="GO" id="GO:0015297">
    <property type="term" value="F:antiporter activity"/>
    <property type="evidence" value="ECO:0007669"/>
    <property type="project" value="UniProtKB-KW"/>
</dbReference>
<dbReference type="AlphaFoldDB" id="A0A3E2XMC5"/>
<dbReference type="InterPro" id="IPR002528">
    <property type="entry name" value="MATE_fam"/>
</dbReference>
<dbReference type="PANTHER" id="PTHR43298:SF2">
    <property type="entry name" value="FMN_FAD EXPORTER YEEO-RELATED"/>
    <property type="match status" value="1"/>
</dbReference>
<gene>
    <name evidence="14" type="ORF">DW070_03990</name>
    <name evidence="15" type="ORF">DW747_08325</name>
</gene>
<evidence type="ECO:0000313" key="17">
    <source>
        <dbReference type="Proteomes" id="UP000261231"/>
    </source>
</evidence>
<feature type="transmembrane region" description="Helical" evidence="13">
    <location>
        <begin position="420"/>
        <end position="441"/>
    </location>
</feature>
<keyword evidence="8 13" id="KW-0812">Transmembrane</keyword>
<dbReference type="NCBIfam" id="TIGR00797">
    <property type="entry name" value="matE"/>
    <property type="match status" value="1"/>
</dbReference>
<dbReference type="CDD" id="cd13138">
    <property type="entry name" value="MATE_yoeA_like"/>
    <property type="match status" value="1"/>
</dbReference>
<keyword evidence="6" id="KW-0050">Antiport</keyword>
<dbReference type="PIRSF" id="PIRSF006603">
    <property type="entry name" value="DinF"/>
    <property type="match status" value="1"/>
</dbReference>